<evidence type="ECO:0000256" key="3">
    <source>
        <dbReference type="ARBA" id="ARBA00022741"/>
    </source>
</evidence>
<sequence length="1089" mass="120941">MAADLLSPGDIVRQRWKIDKKIGGGGFGEIYAALDLVSKDSVALKVESVNQSKQVLKMEVAVLKKLQGCNNVCKFISCGRNENFNYLVMSLQGGNLADLRRSQPKGVFSQSTMLRLSFQILKSIKSIHEAGFLHRDIKPSNFAMGTTPEMCHSCFMLDFGLARQYVKSSGEVRAARNSAGFRGTVRYASINAHENKEMGRQDDLWSFFYMMAEFAIGHLPWRKIKDKEQVGKMKKNYDHQLFLKSLPTGFKQFLDHISKLKYEDKPDYKMLISIIEKAIAKKGIKESDPFDWEKTPGDASQATTTTSTPPMGQIYTTPVDNKAGLPNLHGSERISTVDMLEADPSEHGNEANKKENGVKNGNAKNKLGTSDRGVIQKIREVLDAVEKENGHFLKPQSVYGLQRAVKQEKPMNGEINVETPAMISAIVQDVQRAHLNKNNEKLNKPADYNAIDIIPIPQIQINSEKNDNEDRSQEIVPDPRGMHYQETATNQPSVELGMELENEDDGGLESPQRMTPLQVGNGGSDFRKEGTPSTIPVSKESPSPGAGAPATPIPLIREPALADSNPEAAKEEPEEGFVSPWSPGVFDDQPVVYMPPPVVETENDEELEELANVGRTERQLPMGSSHHLSAMFEHHHHHDDIKKLVRDLPLDSEPVRHSSDERKTHDEVSSHKLDHNSQGNSPEPPPQAKPPSLFRVPSVLEQMVDEPPAEEAGKARPGALFRVPSVLEQMMDEEPIVARHDEPPLTPPDVDEYKLDSAEFASDKQEGTRSTHSHHALHVAGSHAMGVTTCPDIHHSEAEFVLGDTEGAHVAEDVSSLSEDSVCEDVDSPRDENNYTEFSVDDNPAETNQDLPSKGDERLDEAKLNSPSTNGDQENKVVCEEERVSKISSLEEKESESDKNKVNEDTRRNSIFYIGNQSEADSENSELSSHREQKEDDNFYSEGNRENVVENHNETGENVGAAKSEFAEESPVKGAVPDLLAAEPRIPSLNELYGGGGDKDDVQQDAAEDVYDDYWAIEPDEPAHHQEFGNLDEVEAESHHRDSLLRPKPPPGRSERGCISARLRRYKPSKSRLDFIRPLVAISDKPVVI</sequence>
<feature type="compositionally biased region" description="Basic and acidic residues" evidence="7">
    <location>
        <begin position="638"/>
        <end position="675"/>
    </location>
</feature>
<keyword evidence="3 6" id="KW-0547">Nucleotide-binding</keyword>
<protein>
    <recommendedName>
        <fullName evidence="8">Protein kinase domain-containing protein</fullName>
    </recommendedName>
</protein>
<feature type="region of interest" description="Disordered" evidence="7">
    <location>
        <begin position="1022"/>
        <end position="1057"/>
    </location>
</feature>
<accession>A0ABN8M4G7</accession>
<evidence type="ECO:0000256" key="6">
    <source>
        <dbReference type="PROSITE-ProRule" id="PRU10141"/>
    </source>
</evidence>
<feature type="region of interest" description="Disordered" evidence="7">
    <location>
        <begin position="502"/>
        <end position="717"/>
    </location>
</feature>
<dbReference type="Proteomes" id="UP001159427">
    <property type="component" value="Unassembled WGS sequence"/>
</dbReference>
<dbReference type="InterPro" id="IPR017441">
    <property type="entry name" value="Protein_kinase_ATP_BS"/>
</dbReference>
<dbReference type="InterPro" id="IPR000719">
    <property type="entry name" value="Prot_kinase_dom"/>
</dbReference>
<keyword evidence="4" id="KW-0418">Kinase</keyword>
<keyword evidence="2" id="KW-0808">Transferase</keyword>
<evidence type="ECO:0000313" key="10">
    <source>
        <dbReference type="Proteomes" id="UP001159427"/>
    </source>
</evidence>
<name>A0ABN8M4G7_9CNID</name>
<gene>
    <name evidence="9" type="ORF">PEVE_00022347</name>
</gene>
<feature type="region of interest" description="Disordered" evidence="7">
    <location>
        <begin position="804"/>
        <end position="971"/>
    </location>
</feature>
<feature type="compositionally biased region" description="Low complexity" evidence="7">
    <location>
        <begin position="541"/>
        <end position="550"/>
    </location>
</feature>
<feature type="compositionally biased region" description="Basic and acidic residues" evidence="7">
    <location>
        <begin position="853"/>
        <end position="863"/>
    </location>
</feature>
<comment type="caution">
    <text evidence="9">The sequence shown here is derived from an EMBL/GenBank/DDBJ whole genome shotgun (WGS) entry which is preliminary data.</text>
</comment>
<feature type="compositionally biased region" description="Basic and acidic residues" evidence="7">
    <location>
        <begin position="344"/>
        <end position="357"/>
    </location>
</feature>
<keyword evidence="1" id="KW-0723">Serine/threonine-protein kinase</keyword>
<evidence type="ECO:0000256" key="5">
    <source>
        <dbReference type="ARBA" id="ARBA00022840"/>
    </source>
</evidence>
<dbReference type="PANTHER" id="PTHR11909">
    <property type="entry name" value="CASEIN KINASE-RELATED"/>
    <property type="match status" value="1"/>
</dbReference>
<evidence type="ECO:0000313" key="9">
    <source>
        <dbReference type="EMBL" id="CAH3024324.1"/>
    </source>
</evidence>
<dbReference type="InterPro" id="IPR047916">
    <property type="entry name" value="TTBK_Asator-like_STKc"/>
</dbReference>
<dbReference type="CDD" id="cd14017">
    <property type="entry name" value="STKc_TTBK"/>
    <property type="match status" value="1"/>
</dbReference>
<feature type="compositionally biased region" description="Basic and acidic residues" evidence="7">
    <location>
        <begin position="873"/>
        <end position="908"/>
    </location>
</feature>
<reference evidence="9 10" key="1">
    <citation type="submission" date="2022-05" db="EMBL/GenBank/DDBJ databases">
        <authorList>
            <consortium name="Genoscope - CEA"/>
            <person name="William W."/>
        </authorList>
    </citation>
    <scope>NUCLEOTIDE SEQUENCE [LARGE SCALE GENOMIC DNA]</scope>
</reference>
<feature type="compositionally biased region" description="Basic and acidic residues" evidence="7">
    <location>
        <begin position="928"/>
        <end position="955"/>
    </location>
</feature>
<feature type="domain" description="Protein kinase" evidence="8">
    <location>
        <begin position="16"/>
        <end position="279"/>
    </location>
</feature>
<evidence type="ECO:0000256" key="4">
    <source>
        <dbReference type="ARBA" id="ARBA00022777"/>
    </source>
</evidence>
<keyword evidence="10" id="KW-1185">Reference proteome</keyword>
<dbReference type="InterPro" id="IPR011009">
    <property type="entry name" value="Kinase-like_dom_sf"/>
</dbReference>
<dbReference type="PROSITE" id="PS50011">
    <property type="entry name" value="PROTEIN_KINASE_DOM"/>
    <property type="match status" value="1"/>
</dbReference>
<feature type="compositionally biased region" description="Basic and acidic residues" evidence="7">
    <location>
        <begin position="1036"/>
        <end position="1045"/>
    </location>
</feature>
<dbReference type="InterPro" id="IPR050235">
    <property type="entry name" value="CK1_Ser-Thr_kinase"/>
</dbReference>
<proteinExistence type="predicted"/>
<feature type="binding site" evidence="6">
    <location>
        <position position="45"/>
    </location>
    <ligand>
        <name>ATP</name>
        <dbReference type="ChEBI" id="CHEBI:30616"/>
    </ligand>
</feature>
<keyword evidence="5 6" id="KW-0067">ATP-binding</keyword>
<evidence type="ECO:0000259" key="8">
    <source>
        <dbReference type="PROSITE" id="PS50011"/>
    </source>
</evidence>
<dbReference type="SMART" id="SM00220">
    <property type="entry name" value="S_TKc"/>
    <property type="match status" value="1"/>
</dbReference>
<evidence type="ECO:0000256" key="2">
    <source>
        <dbReference type="ARBA" id="ARBA00022679"/>
    </source>
</evidence>
<dbReference type="SUPFAM" id="SSF56112">
    <property type="entry name" value="Protein kinase-like (PK-like)"/>
    <property type="match status" value="1"/>
</dbReference>
<feature type="region of interest" description="Disordered" evidence="7">
    <location>
        <begin position="343"/>
        <end position="370"/>
    </location>
</feature>
<dbReference type="PROSITE" id="PS00107">
    <property type="entry name" value="PROTEIN_KINASE_ATP"/>
    <property type="match status" value="1"/>
</dbReference>
<dbReference type="Pfam" id="PF00069">
    <property type="entry name" value="Pkinase"/>
    <property type="match status" value="1"/>
</dbReference>
<dbReference type="EMBL" id="CALNXI010000299">
    <property type="protein sequence ID" value="CAH3024324.1"/>
    <property type="molecule type" value="Genomic_DNA"/>
</dbReference>
<organism evidence="9 10">
    <name type="scientific">Porites evermanni</name>
    <dbReference type="NCBI Taxonomy" id="104178"/>
    <lineage>
        <taxon>Eukaryota</taxon>
        <taxon>Metazoa</taxon>
        <taxon>Cnidaria</taxon>
        <taxon>Anthozoa</taxon>
        <taxon>Hexacorallia</taxon>
        <taxon>Scleractinia</taxon>
        <taxon>Fungiina</taxon>
        <taxon>Poritidae</taxon>
        <taxon>Porites</taxon>
    </lineage>
</organism>
<dbReference type="Gene3D" id="1.10.510.10">
    <property type="entry name" value="Transferase(Phosphotransferase) domain 1"/>
    <property type="match status" value="1"/>
</dbReference>
<feature type="region of interest" description="Disordered" evidence="7">
    <location>
        <begin position="288"/>
        <end position="313"/>
    </location>
</feature>
<evidence type="ECO:0000256" key="1">
    <source>
        <dbReference type="ARBA" id="ARBA00022527"/>
    </source>
</evidence>
<evidence type="ECO:0000256" key="7">
    <source>
        <dbReference type="SAM" id="MobiDB-lite"/>
    </source>
</evidence>